<name>A0A433S9F9_9BURK</name>
<sequence>MPCAPVPVVVIVLSRFVAEAVPPAVVVLLTYMPWLPVPLVVSVPALFSTSALPLAPELAA</sequence>
<comment type="caution">
    <text evidence="1">The sequence shown here is derived from an EMBL/GenBank/DDBJ whole genome shotgun (WGS) entry which is preliminary data.</text>
</comment>
<evidence type="ECO:0000313" key="1">
    <source>
        <dbReference type="EMBL" id="RUS65387.1"/>
    </source>
</evidence>
<protein>
    <submittedName>
        <fullName evidence="1">Uncharacterized protein</fullName>
    </submittedName>
</protein>
<keyword evidence="2" id="KW-1185">Reference proteome</keyword>
<dbReference type="Proteomes" id="UP000286947">
    <property type="component" value="Unassembled WGS sequence"/>
</dbReference>
<reference evidence="1 2" key="1">
    <citation type="submission" date="2018-01" db="EMBL/GenBank/DDBJ databases">
        <title>Saezia sanguinis gen. nov., sp. nov., in the order Burkholderiales isolated from human blood.</title>
        <authorList>
            <person name="Medina-Pascual M.J."/>
            <person name="Valdezate S."/>
            <person name="Monzon S."/>
            <person name="Cuesta I."/>
            <person name="Carrasco G."/>
            <person name="Villalon P."/>
            <person name="Saez-Nieto J.A."/>
        </authorList>
    </citation>
    <scope>NUCLEOTIDE SEQUENCE [LARGE SCALE GENOMIC DNA]</scope>
    <source>
        <strain evidence="1 2">CNM695-12</strain>
    </source>
</reference>
<gene>
    <name evidence="1" type="ORF">CUZ56_03032</name>
</gene>
<evidence type="ECO:0000313" key="2">
    <source>
        <dbReference type="Proteomes" id="UP000286947"/>
    </source>
</evidence>
<dbReference type="EMBL" id="PQSP01000015">
    <property type="protein sequence ID" value="RUS65387.1"/>
    <property type="molecule type" value="Genomic_DNA"/>
</dbReference>
<organism evidence="1 2">
    <name type="scientific">Saezia sanguinis</name>
    <dbReference type="NCBI Taxonomy" id="1965230"/>
    <lineage>
        <taxon>Bacteria</taxon>
        <taxon>Pseudomonadati</taxon>
        <taxon>Pseudomonadota</taxon>
        <taxon>Betaproteobacteria</taxon>
        <taxon>Burkholderiales</taxon>
        <taxon>Saeziaceae</taxon>
        <taxon>Saezia</taxon>
    </lineage>
</organism>
<accession>A0A433S9F9</accession>
<proteinExistence type="predicted"/>
<dbReference type="AlphaFoldDB" id="A0A433S9F9"/>